<name>A0A172TGJ5_9BACL</name>
<dbReference type="Pfam" id="PF02768">
    <property type="entry name" value="DNA_pol3_beta_3"/>
    <property type="match status" value="1"/>
</dbReference>
<evidence type="ECO:0000313" key="15">
    <source>
        <dbReference type="Proteomes" id="UP000076927"/>
    </source>
</evidence>
<evidence type="ECO:0000256" key="7">
    <source>
        <dbReference type="ARBA" id="ARBA00022705"/>
    </source>
</evidence>
<organism evidence="14 15">
    <name type="scientific">Paenibacillus swuensis</name>
    <dbReference type="NCBI Taxonomy" id="1178515"/>
    <lineage>
        <taxon>Bacteria</taxon>
        <taxon>Bacillati</taxon>
        <taxon>Bacillota</taxon>
        <taxon>Bacilli</taxon>
        <taxon>Bacillales</taxon>
        <taxon>Paenibacillaceae</taxon>
        <taxon>Paenibacillus</taxon>
    </lineage>
</organism>
<dbReference type="OrthoDB" id="8421503at2"/>
<keyword evidence="6 10" id="KW-0548">Nucleotidyltransferase</keyword>
<feature type="domain" description="DNA polymerase III beta sliding clamp C-terminal" evidence="13">
    <location>
        <begin position="255"/>
        <end position="377"/>
    </location>
</feature>
<dbReference type="STRING" id="1178515.SY83_06690"/>
<dbReference type="Pfam" id="PF00712">
    <property type="entry name" value="DNA_pol3_beta"/>
    <property type="match status" value="1"/>
</dbReference>
<dbReference type="InterPro" id="IPR022637">
    <property type="entry name" value="DNA_polIII_beta_cen"/>
</dbReference>
<dbReference type="Gene3D" id="3.10.150.10">
    <property type="entry name" value="DNA Polymerase III, subunit A, domain 2"/>
    <property type="match status" value="1"/>
</dbReference>
<comment type="subunit">
    <text evidence="10">Forms a ring-shaped head-to-tail homodimer around DNA.</text>
</comment>
<dbReference type="CDD" id="cd00140">
    <property type="entry name" value="beta_clamp"/>
    <property type="match status" value="1"/>
</dbReference>
<dbReference type="GO" id="GO:0003677">
    <property type="term" value="F:DNA binding"/>
    <property type="evidence" value="ECO:0007669"/>
    <property type="project" value="UniProtKB-UniRule"/>
</dbReference>
<keyword evidence="8 10" id="KW-0239">DNA-directed DNA polymerase</keyword>
<dbReference type="EMBL" id="CP011388">
    <property type="protein sequence ID" value="ANE46024.1"/>
    <property type="molecule type" value="Genomic_DNA"/>
</dbReference>
<evidence type="ECO:0000259" key="12">
    <source>
        <dbReference type="Pfam" id="PF02767"/>
    </source>
</evidence>
<feature type="domain" description="DNA polymerase III beta sliding clamp N-terminal" evidence="11">
    <location>
        <begin position="1"/>
        <end position="127"/>
    </location>
</feature>
<dbReference type="AlphaFoldDB" id="A0A172TGJ5"/>
<dbReference type="NCBIfam" id="TIGR00663">
    <property type="entry name" value="dnan"/>
    <property type="match status" value="1"/>
</dbReference>
<dbReference type="KEGG" id="pswu:SY83_06690"/>
<dbReference type="Pfam" id="PF02767">
    <property type="entry name" value="DNA_pol3_beta_2"/>
    <property type="match status" value="1"/>
</dbReference>
<dbReference type="GO" id="GO:0009360">
    <property type="term" value="C:DNA polymerase III complex"/>
    <property type="evidence" value="ECO:0007669"/>
    <property type="project" value="InterPro"/>
</dbReference>
<evidence type="ECO:0000256" key="5">
    <source>
        <dbReference type="ARBA" id="ARBA00022679"/>
    </source>
</evidence>
<evidence type="ECO:0000256" key="1">
    <source>
        <dbReference type="ARBA" id="ARBA00004496"/>
    </source>
</evidence>
<comment type="similarity">
    <text evidence="2 10">Belongs to the beta sliding clamp family.</text>
</comment>
<sequence length="380" mass="42336">MKLTILKNELNDAIGHVSKAISSRTTIPILTGIKIEATYQGLTLTASDTDISIQSFIPIDKDNETIIQVTKAGSIVLPAKFFIEIIKKLPSQNIEIEVNDSFQISIRSGSSDIQMVGMDPEEFPILPRIEENHVLSVPGDLLKTMVRQTGFAVSTNESTPVLTGILWKMAEGSLKLLATDRHRLATREAAIEADSDLNFNNIVISGKTLNELSKIIPDQNTLVDIVVADNQVLFKIDNVLFYSRILDGTYPDTSKIIPQVYKTELVLRTKAFTDAIDRAYLLSREEKTNIVKLITQDEKNVEISSSSSELGKFTEQLEVETMTGEELKISFNSKYMLDVLKVIDSEFIHIGFTGAMSPIIIKPNDHVNSLYLILPYRTTN</sequence>
<keyword evidence="4 10" id="KW-0963">Cytoplasm</keyword>
<dbReference type="PIRSF" id="PIRSF000804">
    <property type="entry name" value="DNA_pol_III_b"/>
    <property type="match status" value="1"/>
</dbReference>
<dbReference type="InterPro" id="IPR001001">
    <property type="entry name" value="DNA_polIII_beta"/>
</dbReference>
<proteinExistence type="inferred from homology"/>
<evidence type="ECO:0000256" key="3">
    <source>
        <dbReference type="ARBA" id="ARBA00021035"/>
    </source>
</evidence>
<evidence type="ECO:0000256" key="10">
    <source>
        <dbReference type="PIRNR" id="PIRNR000804"/>
    </source>
</evidence>
<dbReference type="PANTHER" id="PTHR30478">
    <property type="entry name" value="DNA POLYMERASE III SUBUNIT BETA"/>
    <property type="match status" value="1"/>
</dbReference>
<dbReference type="RefSeq" id="WP_068605398.1">
    <property type="nucleotide sequence ID" value="NZ_CP011388.1"/>
</dbReference>
<dbReference type="InterPro" id="IPR022634">
    <property type="entry name" value="DNA_polIII_beta_N"/>
</dbReference>
<keyword evidence="7 10" id="KW-0235">DNA replication</keyword>
<evidence type="ECO:0000256" key="2">
    <source>
        <dbReference type="ARBA" id="ARBA00010752"/>
    </source>
</evidence>
<keyword evidence="15" id="KW-1185">Reference proteome</keyword>
<comment type="function">
    <text evidence="10">Confers DNA tethering and processivity to DNA polymerases and other proteins. Acts as a clamp, forming a ring around DNA (a reaction catalyzed by the clamp-loading complex) which diffuses in an ATP-independent manner freely and bidirectionally along dsDNA. Initially characterized for its ability to contact the catalytic subunit of DNA polymerase III (Pol III), a complex, multichain enzyme responsible for most of the replicative synthesis in bacteria; Pol III exhibits 3'-5' exonuclease proofreading activity. The beta chain is required for initiation of replication as well as for processivity of DNA replication.</text>
</comment>
<feature type="domain" description="DNA polymerase III beta sliding clamp central" evidence="12">
    <location>
        <begin position="137"/>
        <end position="252"/>
    </location>
</feature>
<evidence type="ECO:0000259" key="13">
    <source>
        <dbReference type="Pfam" id="PF02768"/>
    </source>
</evidence>
<dbReference type="Proteomes" id="UP000076927">
    <property type="component" value="Chromosome"/>
</dbReference>
<accession>A0A172TGJ5</accession>
<keyword evidence="9" id="KW-0238">DNA-binding</keyword>
<gene>
    <name evidence="14" type="ORF">SY83_06690</name>
</gene>
<dbReference type="GO" id="GO:0008408">
    <property type="term" value="F:3'-5' exonuclease activity"/>
    <property type="evidence" value="ECO:0007669"/>
    <property type="project" value="InterPro"/>
</dbReference>
<evidence type="ECO:0000256" key="8">
    <source>
        <dbReference type="ARBA" id="ARBA00022932"/>
    </source>
</evidence>
<evidence type="ECO:0000313" key="14">
    <source>
        <dbReference type="EMBL" id="ANE46024.1"/>
    </source>
</evidence>
<dbReference type="SUPFAM" id="SSF55979">
    <property type="entry name" value="DNA clamp"/>
    <property type="match status" value="3"/>
</dbReference>
<evidence type="ECO:0000256" key="6">
    <source>
        <dbReference type="ARBA" id="ARBA00022695"/>
    </source>
</evidence>
<dbReference type="InterPro" id="IPR022635">
    <property type="entry name" value="DNA_polIII_beta_C"/>
</dbReference>
<dbReference type="InterPro" id="IPR046938">
    <property type="entry name" value="DNA_clamp_sf"/>
</dbReference>
<evidence type="ECO:0000256" key="4">
    <source>
        <dbReference type="ARBA" id="ARBA00022490"/>
    </source>
</evidence>
<dbReference type="SMART" id="SM00480">
    <property type="entry name" value="POL3Bc"/>
    <property type="match status" value="1"/>
</dbReference>
<protein>
    <recommendedName>
        <fullName evidence="3 10">Beta sliding clamp</fullName>
    </recommendedName>
</protein>
<dbReference type="GO" id="GO:0003887">
    <property type="term" value="F:DNA-directed DNA polymerase activity"/>
    <property type="evidence" value="ECO:0007669"/>
    <property type="project" value="UniProtKB-UniRule"/>
</dbReference>
<keyword evidence="5 10" id="KW-0808">Transferase</keyword>
<evidence type="ECO:0000259" key="11">
    <source>
        <dbReference type="Pfam" id="PF00712"/>
    </source>
</evidence>
<dbReference type="GO" id="GO:0006271">
    <property type="term" value="P:DNA strand elongation involved in DNA replication"/>
    <property type="evidence" value="ECO:0007669"/>
    <property type="project" value="TreeGrafter"/>
</dbReference>
<dbReference type="PANTHER" id="PTHR30478:SF0">
    <property type="entry name" value="BETA SLIDING CLAMP"/>
    <property type="match status" value="1"/>
</dbReference>
<dbReference type="PATRIC" id="fig|1178515.4.peg.1332"/>
<reference evidence="14 15" key="1">
    <citation type="submission" date="2015-01" db="EMBL/GenBank/DDBJ databases">
        <title>Paenibacillus swuensis/DY6/whole genome sequencing.</title>
        <authorList>
            <person name="Kim M.K."/>
            <person name="Srinivasan S."/>
            <person name="Lee J.-J."/>
        </authorList>
    </citation>
    <scope>NUCLEOTIDE SEQUENCE [LARGE SCALE GENOMIC DNA]</scope>
    <source>
        <strain evidence="14 15">DY6</strain>
    </source>
</reference>
<dbReference type="Gene3D" id="3.70.10.10">
    <property type="match status" value="1"/>
</dbReference>
<comment type="subcellular location">
    <subcellularLocation>
        <location evidence="1 10">Cytoplasm</location>
    </subcellularLocation>
</comment>
<dbReference type="GO" id="GO:0005737">
    <property type="term" value="C:cytoplasm"/>
    <property type="evidence" value="ECO:0007669"/>
    <property type="project" value="UniProtKB-SubCell"/>
</dbReference>
<evidence type="ECO:0000256" key="9">
    <source>
        <dbReference type="ARBA" id="ARBA00023125"/>
    </source>
</evidence>